<gene>
    <name evidence="2" type="ORF">LU635_11565</name>
</gene>
<sequence length="167" mass="19090">MSTKNLYDKEAREKIKSLVEDIKTGILVTDMLSKPLSAVPMTTKQVDDHGAIWFLSRSDSEHNKNIEKDKDVQLLYSDNSDMEYVSIYGEAFIETNREVLEELYSKIDDAWFEEGKDDPKLSGIKVNPKEAYYWDTKSNKYVTLFKIGMAAMGSDDKDIGEKGKLNL</sequence>
<dbReference type="Gene3D" id="2.30.110.10">
    <property type="entry name" value="Electron Transport, Fmn-binding Protein, Chain A"/>
    <property type="match status" value="1"/>
</dbReference>
<evidence type="ECO:0000259" key="1">
    <source>
        <dbReference type="Pfam" id="PF16242"/>
    </source>
</evidence>
<comment type="caution">
    <text evidence="2">The sequence shown here is derived from an EMBL/GenBank/DDBJ whole genome shotgun (WGS) entry which is preliminary data.</text>
</comment>
<dbReference type="SUPFAM" id="SSF50475">
    <property type="entry name" value="FMN-binding split barrel"/>
    <property type="match status" value="1"/>
</dbReference>
<name>A0A9X1UXW3_9FLAO</name>
<evidence type="ECO:0000313" key="3">
    <source>
        <dbReference type="Proteomes" id="UP001139344"/>
    </source>
</evidence>
<keyword evidence="3" id="KW-1185">Reference proteome</keyword>
<accession>A0A9X1UXW3</accession>
<dbReference type="PANTHER" id="PTHR34818">
    <property type="entry name" value="PROTEIN BLI-3"/>
    <property type="match status" value="1"/>
</dbReference>
<dbReference type="AlphaFoldDB" id="A0A9X1UXW3"/>
<organism evidence="2 3">
    <name type="scientific">Christiangramia crocea</name>
    <dbReference type="NCBI Taxonomy" id="2904124"/>
    <lineage>
        <taxon>Bacteria</taxon>
        <taxon>Pseudomonadati</taxon>
        <taxon>Bacteroidota</taxon>
        <taxon>Flavobacteriia</taxon>
        <taxon>Flavobacteriales</taxon>
        <taxon>Flavobacteriaceae</taxon>
        <taxon>Christiangramia</taxon>
    </lineage>
</organism>
<dbReference type="InterPro" id="IPR038725">
    <property type="entry name" value="YdaG_split_barrel_FMN-bd"/>
</dbReference>
<dbReference type="RefSeq" id="WP_240099361.1">
    <property type="nucleotide sequence ID" value="NZ_JAJSON010000024.1"/>
</dbReference>
<protein>
    <submittedName>
        <fullName evidence="2">Pyridoxamine 5'-phosphate oxidase family protein</fullName>
    </submittedName>
</protein>
<proteinExistence type="predicted"/>
<dbReference type="InterPro" id="IPR052917">
    <property type="entry name" value="Stress-Dev_Protein"/>
</dbReference>
<dbReference type="PANTHER" id="PTHR34818:SF1">
    <property type="entry name" value="PROTEIN BLI-3"/>
    <property type="match status" value="1"/>
</dbReference>
<feature type="domain" description="General stress protein FMN-binding split barrel" evidence="1">
    <location>
        <begin position="10"/>
        <end position="154"/>
    </location>
</feature>
<evidence type="ECO:0000313" key="2">
    <source>
        <dbReference type="EMBL" id="MCG9972276.1"/>
    </source>
</evidence>
<dbReference type="InterPro" id="IPR012349">
    <property type="entry name" value="Split_barrel_FMN-bd"/>
</dbReference>
<reference evidence="2" key="1">
    <citation type="submission" date="2021-12" db="EMBL/GenBank/DDBJ databases">
        <title>Description of Gramella crocea sp. nov., a new bacterium isolated from activated sludge.</title>
        <authorList>
            <person name="Zhang X."/>
        </authorList>
    </citation>
    <scope>NUCLEOTIDE SEQUENCE</scope>
    <source>
        <strain evidence="2">YB25</strain>
    </source>
</reference>
<dbReference type="Pfam" id="PF16242">
    <property type="entry name" value="Pyrid_ox_like"/>
    <property type="match status" value="1"/>
</dbReference>
<dbReference type="Proteomes" id="UP001139344">
    <property type="component" value="Unassembled WGS sequence"/>
</dbReference>
<dbReference type="EMBL" id="JAJSON010000024">
    <property type="protein sequence ID" value="MCG9972276.1"/>
    <property type="molecule type" value="Genomic_DNA"/>
</dbReference>